<reference evidence="2 3" key="1">
    <citation type="submission" date="2019-11" db="EMBL/GenBank/DDBJ databases">
        <title>Comparative genomics of hydrocarbon-degrading Desulfosarcina strains.</title>
        <authorList>
            <person name="Watanabe M."/>
            <person name="Kojima H."/>
            <person name="Fukui M."/>
        </authorList>
    </citation>
    <scope>NUCLEOTIDE SEQUENCE [LARGE SCALE GENOMIC DNA]</scope>
    <source>
        <strain evidence="3">oXyS1</strain>
    </source>
</reference>
<protein>
    <submittedName>
        <fullName evidence="2">Uncharacterized protein</fullName>
    </submittedName>
</protein>
<feature type="signal peptide" evidence="1">
    <location>
        <begin position="1"/>
        <end position="23"/>
    </location>
</feature>
<dbReference type="RefSeq" id="WP_269434895.1">
    <property type="nucleotide sequence ID" value="NZ_AP021879.1"/>
</dbReference>
<dbReference type="EMBL" id="AP021879">
    <property type="protein sequence ID" value="BBO88419.1"/>
    <property type="molecule type" value="Genomic_DNA"/>
</dbReference>
<feature type="chain" id="PRO_5024415728" evidence="1">
    <location>
        <begin position="24"/>
        <end position="42"/>
    </location>
</feature>
<accession>A0A5K8A7G0</accession>
<evidence type="ECO:0000256" key="1">
    <source>
        <dbReference type="SAM" id="SignalP"/>
    </source>
</evidence>
<evidence type="ECO:0000313" key="2">
    <source>
        <dbReference type="EMBL" id="BBO88419.1"/>
    </source>
</evidence>
<proteinExistence type="predicted"/>
<name>A0A5K8A7G0_9BACT</name>
<evidence type="ECO:0000313" key="3">
    <source>
        <dbReference type="Proteomes" id="UP000422108"/>
    </source>
</evidence>
<organism evidence="2 3">
    <name type="scientific">Desulfosarcina ovata subsp. ovata</name>
    <dbReference type="NCBI Taxonomy" id="2752305"/>
    <lineage>
        <taxon>Bacteria</taxon>
        <taxon>Pseudomonadati</taxon>
        <taxon>Thermodesulfobacteriota</taxon>
        <taxon>Desulfobacteria</taxon>
        <taxon>Desulfobacterales</taxon>
        <taxon>Desulfosarcinaceae</taxon>
        <taxon>Desulfosarcina</taxon>
    </lineage>
</organism>
<dbReference type="AlphaFoldDB" id="A0A5K8A7G0"/>
<keyword evidence="1" id="KW-0732">Signal</keyword>
<dbReference type="Proteomes" id="UP000422108">
    <property type="component" value="Chromosome"/>
</dbReference>
<keyword evidence="3" id="KW-1185">Reference proteome</keyword>
<sequence>MKLMTGLAIGLICLGVVLPAAQAQDARERVQPALGHYRGKAS</sequence>
<gene>
    <name evidence="2" type="ORF">DSCOOX_15990</name>
</gene>